<reference evidence="1" key="1">
    <citation type="submission" date="2021-05" db="EMBL/GenBank/DDBJ databases">
        <authorList>
            <person name="Scholz U."/>
            <person name="Mascher M."/>
            <person name="Fiebig A."/>
        </authorList>
    </citation>
    <scope>NUCLEOTIDE SEQUENCE [LARGE SCALE GENOMIC DNA]</scope>
</reference>
<sequence length="813" mass="91663">MAGKRGAREMVGKKAGREVGKAEALKTHRGRGSETKIEPNPGIHSSEEGSDQCIEFTRPPPVPGADARNYAFIDLDEPEKARVTWRSAIQQFRLWSYNTTSDRYCFGHERRRNCMLPEDGHFLIYMQYHKKWLCAVIDGSTGYLNGYITRSSGQDIKVQENSGKASASDKGKKTVSSKQIKERPLQGDYIEGAIKLPWPGSYVNAKECELGYNPFVNSFSTMRKRIEGTQPAPDKSEVVVAGNTMILLLPESGRSDRLRRKADRNFFRGIKVGKDIAEEAINWSGRTLKAFAKMRDVTPNKWQAKKRGWAGMQEPHCMSDKCFGTGLTEQMEIIEDLRLFYRVKPLNPKFYLADMPIHLNWQGPVGDGFDILTKRGCEVNELSEFLTQPFLQFNRSEPANKAPEDEKADQIPDSGVSPKHQASHDKVESPMTFRKEKEHPFTELQRHSDGFEKNMIEKVTQEVETLDFTGLDSAYKDLHNVIPYEPQMVSQGQTKEDHGSAGIYNIGNTCYANSALQYLHCVPDLKVVLDRCIDGGSSQLVDPESHHLISALRDVLQLIDNSDVPINPQTFVEALRKRFPQFREKERDGTTYRQQDVAECLTLLLPMLSDNFGIEASGSAPNPIGNLFGIQRMNRTRYTKEVVYNLDCSIDEGIGHLQLQKGLELALDRADARLTRLPTYLTIQFQRVSDDGKSDKILRKVDYPVELDVYDLCSEELKKVLKINKEGSLTGGQSSTVDVDHAKTGTFDLIAVVTHEGETTNCGHYVILAKQEDCRWIQFDDTEKSLWKEEDVLNLSGGGGKMAYICLYKARAA</sequence>
<evidence type="ECO:0000313" key="2">
    <source>
        <dbReference type="Proteomes" id="UP001732700"/>
    </source>
</evidence>
<dbReference type="Proteomes" id="UP001732700">
    <property type="component" value="Chromosome 4D"/>
</dbReference>
<name>A0ACD5X673_AVESA</name>
<proteinExistence type="predicted"/>
<protein>
    <submittedName>
        <fullName evidence="1">Uncharacterized protein</fullName>
    </submittedName>
</protein>
<dbReference type="EnsemblPlants" id="AVESA.00010b.r2.4DG0747180.1">
    <property type="protein sequence ID" value="AVESA.00010b.r2.4DG0747180.1.CDS"/>
    <property type="gene ID" value="AVESA.00010b.r2.4DG0747180"/>
</dbReference>
<organism evidence="1 2">
    <name type="scientific">Avena sativa</name>
    <name type="common">Oat</name>
    <dbReference type="NCBI Taxonomy" id="4498"/>
    <lineage>
        <taxon>Eukaryota</taxon>
        <taxon>Viridiplantae</taxon>
        <taxon>Streptophyta</taxon>
        <taxon>Embryophyta</taxon>
        <taxon>Tracheophyta</taxon>
        <taxon>Spermatophyta</taxon>
        <taxon>Magnoliopsida</taxon>
        <taxon>Liliopsida</taxon>
        <taxon>Poales</taxon>
        <taxon>Poaceae</taxon>
        <taxon>BOP clade</taxon>
        <taxon>Pooideae</taxon>
        <taxon>Poodae</taxon>
        <taxon>Poeae</taxon>
        <taxon>Poeae Chloroplast Group 1 (Aveneae type)</taxon>
        <taxon>Aveninae</taxon>
        <taxon>Avena</taxon>
    </lineage>
</organism>
<evidence type="ECO:0000313" key="1">
    <source>
        <dbReference type="EnsemblPlants" id="AVESA.00010b.r2.4DG0747180.1.CDS"/>
    </source>
</evidence>
<keyword evidence="2" id="KW-1185">Reference proteome</keyword>
<reference evidence="1" key="2">
    <citation type="submission" date="2025-09" db="UniProtKB">
        <authorList>
            <consortium name="EnsemblPlants"/>
        </authorList>
    </citation>
    <scope>IDENTIFICATION</scope>
</reference>
<accession>A0ACD5X673</accession>